<evidence type="ECO:0000256" key="3">
    <source>
        <dbReference type="ARBA" id="ARBA00022692"/>
    </source>
</evidence>
<dbReference type="InterPro" id="IPR005829">
    <property type="entry name" value="Sugar_transporter_CS"/>
</dbReference>
<dbReference type="InterPro" id="IPR005828">
    <property type="entry name" value="MFS_sugar_transport-like"/>
</dbReference>
<feature type="domain" description="Major facilitator superfamily (MFS) profile" evidence="8">
    <location>
        <begin position="50"/>
        <end position="252"/>
    </location>
</feature>
<dbReference type="OrthoDB" id="6339427at2759"/>
<evidence type="ECO:0000256" key="6">
    <source>
        <dbReference type="SAM" id="MobiDB-lite"/>
    </source>
</evidence>
<gene>
    <name evidence="9" type="ORF">Vbra_22558</name>
</gene>
<dbReference type="GO" id="GO:0022857">
    <property type="term" value="F:transmembrane transporter activity"/>
    <property type="evidence" value="ECO:0007669"/>
    <property type="project" value="InterPro"/>
</dbReference>
<feature type="transmembrane region" description="Helical" evidence="7">
    <location>
        <begin position="87"/>
        <end position="105"/>
    </location>
</feature>
<evidence type="ECO:0000256" key="5">
    <source>
        <dbReference type="ARBA" id="ARBA00023136"/>
    </source>
</evidence>
<evidence type="ECO:0000313" key="9">
    <source>
        <dbReference type="EMBL" id="CEM10107.1"/>
    </source>
</evidence>
<dbReference type="GO" id="GO:0016020">
    <property type="term" value="C:membrane"/>
    <property type="evidence" value="ECO:0007669"/>
    <property type="project" value="UniProtKB-SubCell"/>
</dbReference>
<keyword evidence="2" id="KW-0813">Transport</keyword>
<dbReference type="InterPro" id="IPR020846">
    <property type="entry name" value="MFS_dom"/>
</dbReference>
<keyword evidence="3 7" id="KW-0812">Transmembrane</keyword>
<protein>
    <recommendedName>
        <fullName evidence="8">Major facilitator superfamily (MFS) profile domain-containing protein</fullName>
    </recommendedName>
</protein>
<reference evidence="9 10" key="1">
    <citation type="submission" date="2014-11" db="EMBL/GenBank/DDBJ databases">
        <authorList>
            <person name="Zhu J."/>
            <person name="Qi W."/>
            <person name="Song R."/>
        </authorList>
    </citation>
    <scope>NUCLEOTIDE SEQUENCE [LARGE SCALE GENOMIC DNA]</scope>
</reference>
<dbReference type="Pfam" id="PF00083">
    <property type="entry name" value="Sugar_tr"/>
    <property type="match status" value="1"/>
</dbReference>
<evidence type="ECO:0000256" key="1">
    <source>
        <dbReference type="ARBA" id="ARBA00004141"/>
    </source>
</evidence>
<evidence type="ECO:0000313" key="10">
    <source>
        <dbReference type="Proteomes" id="UP000041254"/>
    </source>
</evidence>
<feature type="transmembrane region" description="Helical" evidence="7">
    <location>
        <begin position="170"/>
        <end position="196"/>
    </location>
</feature>
<dbReference type="SUPFAM" id="SSF103473">
    <property type="entry name" value="MFS general substrate transporter"/>
    <property type="match status" value="1"/>
</dbReference>
<dbReference type="EMBL" id="CDMY01000401">
    <property type="protein sequence ID" value="CEM10107.1"/>
    <property type="molecule type" value="Genomic_DNA"/>
</dbReference>
<keyword evidence="4 7" id="KW-1133">Transmembrane helix</keyword>
<feature type="transmembrane region" description="Helical" evidence="7">
    <location>
        <begin position="48"/>
        <end position="75"/>
    </location>
</feature>
<comment type="subcellular location">
    <subcellularLocation>
        <location evidence="1">Membrane</location>
        <topology evidence="1">Multi-pass membrane protein</topology>
    </subcellularLocation>
</comment>
<feature type="transmembrane region" description="Helical" evidence="7">
    <location>
        <begin position="208"/>
        <end position="227"/>
    </location>
</feature>
<dbReference type="STRING" id="1169540.A0A0G4FB09"/>
<feature type="transmembrane region" description="Helical" evidence="7">
    <location>
        <begin position="111"/>
        <end position="130"/>
    </location>
</feature>
<name>A0A0G4FB09_VITBC</name>
<dbReference type="AlphaFoldDB" id="A0A0G4FB09"/>
<dbReference type="InterPro" id="IPR036259">
    <property type="entry name" value="MFS_trans_sf"/>
</dbReference>
<keyword evidence="10" id="KW-1185">Reference proteome</keyword>
<dbReference type="Gene3D" id="1.20.1250.20">
    <property type="entry name" value="MFS general substrate transporter like domains"/>
    <property type="match status" value="1"/>
</dbReference>
<evidence type="ECO:0000256" key="2">
    <source>
        <dbReference type="ARBA" id="ARBA00022448"/>
    </source>
</evidence>
<proteinExistence type="predicted"/>
<evidence type="ECO:0000259" key="8">
    <source>
        <dbReference type="PROSITE" id="PS50850"/>
    </source>
</evidence>
<dbReference type="PANTHER" id="PTHR23511">
    <property type="entry name" value="SYNAPTIC VESICLE GLYCOPROTEIN 2"/>
    <property type="match status" value="1"/>
</dbReference>
<accession>A0A0G4FB09</accession>
<keyword evidence="5 7" id="KW-0472">Membrane</keyword>
<dbReference type="InParanoid" id="A0A0G4FB09"/>
<dbReference type="VEuPathDB" id="CryptoDB:Vbra_22558"/>
<dbReference type="PROSITE" id="PS00216">
    <property type="entry name" value="SUGAR_TRANSPORT_1"/>
    <property type="match status" value="1"/>
</dbReference>
<dbReference type="PROSITE" id="PS50850">
    <property type="entry name" value="MFS"/>
    <property type="match status" value="1"/>
</dbReference>
<dbReference type="PANTHER" id="PTHR23511:SF5">
    <property type="entry name" value="MAJOR FACILITATOR-TYPE TRANSPORTER HXNZ-RELATED"/>
    <property type="match status" value="1"/>
</dbReference>
<dbReference type="OMA" id="LIPHLRM"/>
<sequence>MKRIPRKGPMKDGATTERGPMSAASTGAPEALDINAVVNNLGVGMAQVIYTLIGGMVLFADGAEVLVLSVMNIMLAKELKISKVAQGALISITFCGVGLGGYPSGFISDMFGRRVPILLSFFGVVAVNMLTVFTMTYGVIAICCFISGCFMRMGVPAWQCLAVEVSPTSWRVFISAAGGSLFSVGQIYVIGIIFLTDPRMKHLDWRRLLMYVSIPPAVCFVLAYFLLYESPHFLYDQKQYERLRDVISMMAF</sequence>
<feature type="region of interest" description="Disordered" evidence="6">
    <location>
        <begin position="1"/>
        <end position="26"/>
    </location>
</feature>
<dbReference type="PhylomeDB" id="A0A0G4FB09"/>
<evidence type="ECO:0000256" key="7">
    <source>
        <dbReference type="SAM" id="Phobius"/>
    </source>
</evidence>
<evidence type="ECO:0000256" key="4">
    <source>
        <dbReference type="ARBA" id="ARBA00022989"/>
    </source>
</evidence>
<dbReference type="Proteomes" id="UP000041254">
    <property type="component" value="Unassembled WGS sequence"/>
</dbReference>
<organism evidence="9 10">
    <name type="scientific">Vitrella brassicaformis (strain CCMP3155)</name>
    <dbReference type="NCBI Taxonomy" id="1169540"/>
    <lineage>
        <taxon>Eukaryota</taxon>
        <taxon>Sar</taxon>
        <taxon>Alveolata</taxon>
        <taxon>Colpodellida</taxon>
        <taxon>Vitrellaceae</taxon>
        <taxon>Vitrella</taxon>
    </lineage>
</organism>